<dbReference type="PATRIC" id="fig|137591.24.peg.1130"/>
<gene>
    <name evidence="10" type="ORF">ab3b_01155</name>
    <name evidence="8" type="ORF">B6254_1616</name>
    <name evidence="11" type="ORF">B9D04_07340</name>
    <name evidence="12" type="ORF">FO435_07515</name>
    <name evidence="9" type="ORF">QX99_01385</name>
</gene>
<dbReference type="InterPro" id="IPR003740">
    <property type="entry name" value="YitT"/>
</dbReference>
<dbReference type="EMBL" id="VNHC01000002">
    <property type="protein sequence ID" value="TVV27737.1"/>
    <property type="molecule type" value="Genomic_DNA"/>
</dbReference>
<feature type="transmembrane region" description="Helical" evidence="6">
    <location>
        <begin position="20"/>
        <end position="40"/>
    </location>
</feature>
<keyword evidence="5 6" id="KW-0472">Membrane</keyword>
<keyword evidence="13" id="KW-1185">Reference proteome</keyword>
<dbReference type="Pfam" id="PF02588">
    <property type="entry name" value="YitT_membrane"/>
    <property type="match status" value="1"/>
</dbReference>
<dbReference type="PIRSF" id="PIRSF006483">
    <property type="entry name" value="Membrane_protein_YitT"/>
    <property type="match status" value="1"/>
</dbReference>
<evidence type="ECO:0000259" key="7">
    <source>
        <dbReference type="Pfam" id="PF10035"/>
    </source>
</evidence>
<dbReference type="OrthoDB" id="2417289at2"/>
<dbReference type="EMBL" id="JWHT01000028">
    <property type="protein sequence ID" value="KIU24445.1"/>
    <property type="molecule type" value="Genomic_DNA"/>
</dbReference>
<feature type="transmembrane region" description="Helical" evidence="6">
    <location>
        <begin position="158"/>
        <end position="178"/>
    </location>
</feature>
<dbReference type="STRING" id="137591.AO080_06520"/>
<feature type="domain" description="DUF2179" evidence="7">
    <location>
        <begin position="231"/>
        <end position="280"/>
    </location>
</feature>
<dbReference type="Proteomes" id="UP000032289">
    <property type="component" value="Unassembled WGS sequence"/>
</dbReference>
<evidence type="ECO:0000256" key="5">
    <source>
        <dbReference type="ARBA" id="ARBA00023136"/>
    </source>
</evidence>
<evidence type="ECO:0000313" key="14">
    <source>
        <dbReference type="Proteomes" id="UP000032289"/>
    </source>
</evidence>
<name>A0A0D1M0X1_9LACO</name>
<evidence type="ECO:0000313" key="15">
    <source>
        <dbReference type="Proteomes" id="UP000193588"/>
    </source>
</evidence>
<evidence type="ECO:0000313" key="11">
    <source>
        <dbReference type="EMBL" id="OSP89366.1"/>
    </source>
</evidence>
<dbReference type="EMBL" id="JWHU01000023">
    <property type="protein sequence ID" value="KIU20338.1"/>
    <property type="molecule type" value="Genomic_DNA"/>
</dbReference>
<feature type="transmembrane region" description="Helical" evidence="6">
    <location>
        <begin position="60"/>
        <end position="82"/>
    </location>
</feature>
<dbReference type="EMBL" id="CP020928">
    <property type="protein sequence ID" value="AWF96004.1"/>
    <property type="molecule type" value="Genomic_DNA"/>
</dbReference>
<keyword evidence="3 6" id="KW-0812">Transmembrane</keyword>
<feature type="transmembrane region" description="Helical" evidence="6">
    <location>
        <begin position="119"/>
        <end position="137"/>
    </location>
</feature>
<organism evidence="10 14">
    <name type="scientific">Weissella cibaria</name>
    <dbReference type="NCBI Taxonomy" id="137591"/>
    <lineage>
        <taxon>Bacteria</taxon>
        <taxon>Bacillati</taxon>
        <taxon>Bacillota</taxon>
        <taxon>Bacilli</taxon>
        <taxon>Lactobacillales</taxon>
        <taxon>Lactobacillaceae</taxon>
        <taxon>Weissella</taxon>
    </lineage>
</organism>
<protein>
    <submittedName>
        <fullName evidence="12">YitT family protein</fullName>
    </submittedName>
</protein>
<dbReference type="Proteomes" id="UP000032287">
    <property type="component" value="Unassembled WGS sequence"/>
</dbReference>
<dbReference type="InterPro" id="IPR019264">
    <property type="entry name" value="DUF2179"/>
</dbReference>
<dbReference type="Proteomes" id="UP000320012">
    <property type="component" value="Unassembled WGS sequence"/>
</dbReference>
<dbReference type="Pfam" id="PF10035">
    <property type="entry name" value="DUF2179"/>
    <property type="match status" value="1"/>
</dbReference>
<dbReference type="InterPro" id="IPR051461">
    <property type="entry name" value="UPF0750_membrane"/>
</dbReference>
<dbReference type="Gene3D" id="3.30.70.120">
    <property type="match status" value="1"/>
</dbReference>
<evidence type="ECO:0000313" key="9">
    <source>
        <dbReference type="EMBL" id="KIU20338.1"/>
    </source>
</evidence>
<evidence type="ECO:0000313" key="17">
    <source>
        <dbReference type="Proteomes" id="UP000320012"/>
    </source>
</evidence>
<dbReference type="GeneID" id="66962109"/>
<dbReference type="GO" id="GO:0005886">
    <property type="term" value="C:plasma membrane"/>
    <property type="evidence" value="ECO:0007669"/>
    <property type="project" value="UniProtKB-SubCell"/>
</dbReference>
<dbReference type="RefSeq" id="WP_010372988.1">
    <property type="nucleotide sequence ID" value="NZ_BJEF01000004.1"/>
</dbReference>
<evidence type="ECO:0000313" key="8">
    <source>
        <dbReference type="EMBL" id="AWF96004.1"/>
    </source>
</evidence>
<dbReference type="KEGG" id="wcb:AO080_06520"/>
<evidence type="ECO:0000256" key="3">
    <source>
        <dbReference type="ARBA" id="ARBA00022692"/>
    </source>
</evidence>
<evidence type="ECO:0000313" key="13">
    <source>
        <dbReference type="Proteomes" id="UP000032287"/>
    </source>
</evidence>
<dbReference type="Proteomes" id="UP000244870">
    <property type="component" value="Chromosome"/>
</dbReference>
<accession>A0A0D1M0X1</accession>
<evidence type="ECO:0000256" key="2">
    <source>
        <dbReference type="ARBA" id="ARBA00022475"/>
    </source>
</evidence>
<feature type="transmembrane region" description="Helical" evidence="6">
    <location>
        <begin position="89"/>
        <end position="107"/>
    </location>
</feature>
<dbReference type="PANTHER" id="PTHR33545">
    <property type="entry name" value="UPF0750 MEMBRANE PROTEIN YITT-RELATED"/>
    <property type="match status" value="1"/>
</dbReference>
<evidence type="ECO:0000256" key="4">
    <source>
        <dbReference type="ARBA" id="ARBA00022989"/>
    </source>
</evidence>
<dbReference type="AlphaFoldDB" id="A0A0D1M0X1"/>
<evidence type="ECO:0000256" key="6">
    <source>
        <dbReference type="SAM" id="Phobius"/>
    </source>
</evidence>
<dbReference type="InterPro" id="IPR015867">
    <property type="entry name" value="N-reg_PII/ATP_PRibTrfase_C"/>
</dbReference>
<evidence type="ECO:0000313" key="10">
    <source>
        <dbReference type="EMBL" id="KIU24445.1"/>
    </source>
</evidence>
<sequence>MDQIEQYFNRHQYSSRIGSAMVYAVASAVALNFFWTPGHIYSSGFTGLAQLLNTLLERFVGWKVPVGVLLLLINVPLMITAYRKIGKRFAMFTAVALVLAAVAMRLVSQPEQLWTHDPLVMAIFGGAVNGFGTGLALRNGLSTGGLDIIGILVRRKTGMKMGAVNLTFNFFILLASGFLFGPQYALYTGIGLVVNARVIDLVYTRQQKMQVMIVTEKPDLVIEAIQRDIRRGITIVHHAEGGYNHHHKEVLFTVISMYEQYDLRDAIYDVDPQAWASLWRIDRTFGRFYEPKL</sequence>
<dbReference type="EMBL" id="NDXJ01000009">
    <property type="protein sequence ID" value="OSP89366.1"/>
    <property type="molecule type" value="Genomic_DNA"/>
</dbReference>
<comment type="subcellular location">
    <subcellularLocation>
        <location evidence="1">Cell membrane</location>
        <topology evidence="1">Multi-pass membrane protein</topology>
    </subcellularLocation>
</comment>
<reference evidence="12 17" key="4">
    <citation type="submission" date="2019-07" db="EMBL/GenBank/DDBJ databases">
        <title>Genome sequence of Weissella cibaria GK1.</title>
        <authorList>
            <person name="Choi H.-J."/>
        </authorList>
    </citation>
    <scope>NUCLEOTIDE SEQUENCE [LARGE SCALE GENOMIC DNA]</scope>
    <source>
        <strain evidence="12 17">GK1</strain>
    </source>
</reference>
<evidence type="ECO:0000313" key="12">
    <source>
        <dbReference type="EMBL" id="TVV27737.1"/>
    </source>
</evidence>
<keyword evidence="4 6" id="KW-1133">Transmembrane helix</keyword>
<dbReference type="PANTHER" id="PTHR33545:SF5">
    <property type="entry name" value="UPF0750 MEMBRANE PROTEIN YITT"/>
    <property type="match status" value="1"/>
</dbReference>
<proteinExistence type="predicted"/>
<reference evidence="11 15" key="2">
    <citation type="submission" date="2017-04" db="EMBL/GenBank/DDBJ databases">
        <title>The genome sequence of Weissella cibaria isolated from wild Drosophila.</title>
        <authorList>
            <person name="Ricks N.J."/>
            <person name="Carroll C."/>
            <person name="Walters A."/>
            <person name="Newell P.D."/>
            <person name="Chaston J.M."/>
        </authorList>
    </citation>
    <scope>NUCLEOTIDE SEQUENCE [LARGE SCALE GENOMIC DNA]</scope>
    <source>
        <strain evidence="11 15">DmW_103</strain>
    </source>
</reference>
<evidence type="ECO:0000256" key="1">
    <source>
        <dbReference type="ARBA" id="ARBA00004651"/>
    </source>
</evidence>
<feature type="transmembrane region" description="Helical" evidence="6">
    <location>
        <begin position="184"/>
        <end position="203"/>
    </location>
</feature>
<evidence type="ECO:0000313" key="16">
    <source>
        <dbReference type="Proteomes" id="UP000244870"/>
    </source>
</evidence>
<keyword evidence="2" id="KW-1003">Cell membrane</keyword>
<reference evidence="8 16" key="3">
    <citation type="submission" date="2017-04" db="EMBL/GenBank/DDBJ databases">
        <title>Weissella cibaria strain m2 complete genome.</title>
        <authorList>
            <person name="Pan Q."/>
            <person name="Tan M."/>
            <person name="Yao F."/>
            <person name="Su S."/>
        </authorList>
    </citation>
    <scope>NUCLEOTIDE SEQUENCE [LARGE SCALE GENOMIC DNA]</scope>
    <source>
        <strain evidence="8 16">M2</strain>
    </source>
</reference>
<dbReference type="Proteomes" id="UP000193588">
    <property type="component" value="Unassembled WGS sequence"/>
</dbReference>
<dbReference type="eggNOG" id="COG1284">
    <property type="taxonomic scope" value="Bacteria"/>
</dbReference>
<reference evidence="13 14" key="1">
    <citation type="journal article" date="2015" name="Microbiology (Mosc.)">
        <title>Genomics of the Weissella cibaria species with an examination of its metabolic traits.</title>
        <authorList>
            <person name="Lynch K.M."/>
            <person name="Lucid A."/>
            <person name="Arendt E.K."/>
            <person name="Sleator R.D."/>
            <person name="Lucey B."/>
            <person name="Coffey A."/>
        </authorList>
    </citation>
    <scope>NUCLEOTIDE SEQUENCE [LARGE SCALE GENOMIC DNA]</scope>
    <source>
        <strain evidence="10 14">AB3b</strain>
        <strain evidence="9 13">MG1</strain>
    </source>
</reference>
<dbReference type="CDD" id="cd16380">
    <property type="entry name" value="YitT_C"/>
    <property type="match status" value="1"/>
</dbReference>